<dbReference type="InterPro" id="IPR036396">
    <property type="entry name" value="Cyt_P450_sf"/>
</dbReference>
<keyword evidence="8 11" id="KW-0503">Monooxygenase</keyword>
<dbReference type="PANTHER" id="PTHR47943:SF9">
    <property type="entry name" value="CYTOCHROME P450"/>
    <property type="match status" value="1"/>
</dbReference>
<dbReference type="AlphaFoldDB" id="W9SVC1"/>
<dbReference type="InterPro" id="IPR001128">
    <property type="entry name" value="Cyt_P450"/>
</dbReference>
<evidence type="ECO:0000256" key="1">
    <source>
        <dbReference type="ARBA" id="ARBA00001971"/>
    </source>
</evidence>
<dbReference type="eggNOG" id="KOG0156">
    <property type="taxonomic scope" value="Eukaryota"/>
</dbReference>
<organism evidence="12 13">
    <name type="scientific">Morus notabilis</name>
    <dbReference type="NCBI Taxonomy" id="981085"/>
    <lineage>
        <taxon>Eukaryota</taxon>
        <taxon>Viridiplantae</taxon>
        <taxon>Streptophyta</taxon>
        <taxon>Embryophyta</taxon>
        <taxon>Tracheophyta</taxon>
        <taxon>Spermatophyta</taxon>
        <taxon>Magnoliopsida</taxon>
        <taxon>eudicotyledons</taxon>
        <taxon>Gunneridae</taxon>
        <taxon>Pentapetalae</taxon>
        <taxon>rosids</taxon>
        <taxon>fabids</taxon>
        <taxon>Rosales</taxon>
        <taxon>Moraceae</taxon>
        <taxon>Moreae</taxon>
        <taxon>Morus</taxon>
    </lineage>
</organism>
<dbReference type="PRINTS" id="PR00463">
    <property type="entry name" value="EP450I"/>
</dbReference>
<dbReference type="InterPro" id="IPR017972">
    <property type="entry name" value="Cyt_P450_CS"/>
</dbReference>
<evidence type="ECO:0000256" key="10">
    <source>
        <dbReference type="PIRSR" id="PIRSR602401-1"/>
    </source>
</evidence>
<protein>
    <submittedName>
        <fullName evidence="12">Cytochrome P450 71D10</fullName>
    </submittedName>
</protein>
<evidence type="ECO:0000256" key="2">
    <source>
        <dbReference type="ARBA" id="ARBA00004370"/>
    </source>
</evidence>
<comment type="cofactor">
    <cofactor evidence="1 10">
        <name>heme</name>
        <dbReference type="ChEBI" id="CHEBI:30413"/>
    </cofactor>
</comment>
<evidence type="ECO:0000256" key="5">
    <source>
        <dbReference type="ARBA" id="ARBA00022723"/>
    </source>
</evidence>
<evidence type="ECO:0000256" key="7">
    <source>
        <dbReference type="ARBA" id="ARBA00023004"/>
    </source>
</evidence>
<dbReference type="GO" id="GO:0004497">
    <property type="term" value="F:monooxygenase activity"/>
    <property type="evidence" value="ECO:0007669"/>
    <property type="project" value="UniProtKB-KW"/>
</dbReference>
<comment type="similarity">
    <text evidence="3 11">Belongs to the cytochrome P450 family.</text>
</comment>
<evidence type="ECO:0000256" key="6">
    <source>
        <dbReference type="ARBA" id="ARBA00023002"/>
    </source>
</evidence>
<dbReference type="GO" id="GO:0005506">
    <property type="term" value="F:iron ion binding"/>
    <property type="evidence" value="ECO:0007669"/>
    <property type="project" value="InterPro"/>
</dbReference>
<dbReference type="PROSITE" id="PS00086">
    <property type="entry name" value="CYTOCHROME_P450"/>
    <property type="match status" value="1"/>
</dbReference>
<dbReference type="SUPFAM" id="SSF48264">
    <property type="entry name" value="Cytochrome P450"/>
    <property type="match status" value="1"/>
</dbReference>
<keyword evidence="6 11" id="KW-0560">Oxidoreductase</keyword>
<evidence type="ECO:0000313" key="13">
    <source>
        <dbReference type="Proteomes" id="UP000030645"/>
    </source>
</evidence>
<dbReference type="GO" id="GO:0020037">
    <property type="term" value="F:heme binding"/>
    <property type="evidence" value="ECO:0007669"/>
    <property type="project" value="InterPro"/>
</dbReference>
<dbReference type="Pfam" id="PF00067">
    <property type="entry name" value="p450"/>
    <property type="match status" value="1"/>
</dbReference>
<keyword evidence="5 10" id="KW-0479">Metal-binding</keyword>
<feature type="binding site" description="axial binding residue" evidence="10">
    <location>
        <position position="410"/>
    </location>
    <ligand>
        <name>heme</name>
        <dbReference type="ChEBI" id="CHEBI:30413"/>
    </ligand>
    <ligandPart>
        <name>Fe</name>
        <dbReference type="ChEBI" id="CHEBI:18248"/>
    </ligandPart>
</feature>
<gene>
    <name evidence="12" type="ORF">L484_021698</name>
</gene>
<evidence type="ECO:0000256" key="8">
    <source>
        <dbReference type="ARBA" id="ARBA00023033"/>
    </source>
</evidence>
<reference evidence="13" key="1">
    <citation type="submission" date="2013-01" db="EMBL/GenBank/DDBJ databases">
        <title>Draft Genome Sequence of a Mulberry Tree, Morus notabilis C.K. Schneid.</title>
        <authorList>
            <person name="He N."/>
            <person name="Zhao S."/>
        </authorList>
    </citation>
    <scope>NUCLEOTIDE SEQUENCE</scope>
</reference>
<keyword evidence="7 10" id="KW-0408">Iron</keyword>
<proteinExistence type="inferred from homology"/>
<dbReference type="CDD" id="cd11072">
    <property type="entry name" value="CYP71-like"/>
    <property type="match status" value="1"/>
</dbReference>
<dbReference type="PRINTS" id="PR00385">
    <property type="entry name" value="P450"/>
</dbReference>
<accession>W9SVC1</accession>
<evidence type="ECO:0000313" key="12">
    <source>
        <dbReference type="EMBL" id="EXC29388.1"/>
    </source>
</evidence>
<comment type="subcellular location">
    <subcellularLocation>
        <location evidence="2">Membrane</location>
    </subcellularLocation>
</comment>
<keyword evidence="4 10" id="KW-0349">Heme</keyword>
<evidence type="ECO:0000256" key="9">
    <source>
        <dbReference type="ARBA" id="ARBA00023136"/>
    </source>
</evidence>
<dbReference type="STRING" id="981085.W9SVC1"/>
<evidence type="ECO:0000256" key="11">
    <source>
        <dbReference type="RuleBase" id="RU000461"/>
    </source>
</evidence>
<dbReference type="Gene3D" id="1.10.630.10">
    <property type="entry name" value="Cytochrome P450"/>
    <property type="match status" value="1"/>
</dbReference>
<dbReference type="InterPro" id="IPR002401">
    <property type="entry name" value="Cyt_P450_E_grp-I"/>
</dbReference>
<dbReference type="GO" id="GO:0016020">
    <property type="term" value="C:membrane"/>
    <property type="evidence" value="ECO:0007669"/>
    <property type="project" value="UniProtKB-SubCell"/>
</dbReference>
<evidence type="ECO:0000256" key="3">
    <source>
        <dbReference type="ARBA" id="ARBA00010617"/>
    </source>
</evidence>
<evidence type="ECO:0000256" key="4">
    <source>
        <dbReference type="ARBA" id="ARBA00022617"/>
    </source>
</evidence>
<dbReference type="GO" id="GO:0016705">
    <property type="term" value="F:oxidoreductase activity, acting on paired donors, with incorporation or reduction of molecular oxygen"/>
    <property type="evidence" value="ECO:0007669"/>
    <property type="project" value="InterPro"/>
</dbReference>
<dbReference type="EMBL" id="KE346191">
    <property type="protein sequence ID" value="EXC29388.1"/>
    <property type="molecule type" value="Genomic_DNA"/>
</dbReference>
<dbReference type="FunFam" id="1.10.630.10:FF:000204">
    <property type="entry name" value="Uncharacterized protein"/>
    <property type="match status" value="1"/>
</dbReference>
<keyword evidence="9" id="KW-0472">Membrane</keyword>
<dbReference type="PANTHER" id="PTHR47943">
    <property type="entry name" value="CYTOCHROME P450 93A3-LIKE"/>
    <property type="match status" value="1"/>
</dbReference>
<name>W9SVC1_9ROSA</name>
<keyword evidence="13" id="KW-1185">Reference proteome</keyword>
<dbReference type="Proteomes" id="UP000030645">
    <property type="component" value="Unassembled WGS sequence"/>
</dbReference>
<sequence>MSPTIPLAILLVILATLILFIIFPRAATKSHSNHGRGKLPPGPTPLPIIGNLHQLTTLPHRGLQSLSKKYGPIMSLRLGQVQAVVVSSPEAAELFLKTHDTAFASRPKVQASEYMSYGTKGMAFTEYGPYWRNVRKLCTLQLLSASKIESFTASRGEEVAALVESLRGAAAARELVDVSRKIADYVPYLAPLDLQGYTRRMKKVSKGIDKVLEKIIMAHEQGASEEGHHHKDFVDVLLSLVNQPMNPQDQHVYIIDRTNIKAILLDMVVAAFDTSATSIEWTLSEVLKNPRVTQNLQEEVERVTGMDKMVEERDLEKLDYLDMVVKESFRLHPVAPLLVPRESMEDITVEGYFIPKNSRIIVNTWTIGRDPNVWSENVEEFFPERFINSKIDLRGYDFRLLPFGSGRRGCPGAHLGIVTIQLVLAQLVHCFSWDLPSGVETKDIDMSEKFGLSMGRENHLLAKPTYRLNARSM</sequence>